<sequence>MSGSLPPEESVEFASIRRRLLAGTPVTPAFAAVASQEALLHDLPVDILSDLAENPASSQSRRARPPASGRLRSAPSAVSGLEERDIFSAHQLFSRLQHLLYKRTWSLFRVSPLADFPLPQKVKDLAGSISARPGPLPGESLSQGLSRELAYHVERHLPPGGVLIRATVEVLYLRPRALLPEDFGEGIWPAEQERPQVAGVWLSVDFHIGSQTEATSVTALLLRDPAAGDFDVTPESATRAMARVSAAPMPSGAGDAGEAAAGSGAGQHPGLVVHLPLMLVHGSRPLCDLLLFSWPHGRFQAARAPVRLTPRQLRNLARLWLSWDGDGSLLRPEELDSLAPGLGDGNGSDTEEDAADAPPWSAGVASAGPDDEGTMATSAAGPGGGRRPRADTDPIPGAESDVPAAEDFQLAFTLPAGLSPDMRMFVIGFSRLTLRRVQRHLCACVAISGDT</sequence>
<organism evidence="2">
    <name type="scientific">Fonticula alba</name>
    <name type="common">Slime mold</name>
    <dbReference type="NCBI Taxonomy" id="691883"/>
    <lineage>
        <taxon>Eukaryota</taxon>
        <taxon>Rotosphaerida</taxon>
        <taxon>Fonticulaceae</taxon>
        <taxon>Fonticula</taxon>
    </lineage>
</organism>
<feature type="region of interest" description="Disordered" evidence="1">
    <location>
        <begin position="332"/>
        <end position="401"/>
    </location>
</feature>
<dbReference type="EMBL" id="KB932207">
    <property type="protein sequence ID" value="KCV69019.1"/>
    <property type="molecule type" value="Genomic_DNA"/>
</dbReference>
<proteinExistence type="predicted"/>
<feature type="region of interest" description="Disordered" evidence="1">
    <location>
        <begin position="245"/>
        <end position="265"/>
    </location>
</feature>
<keyword evidence="3" id="KW-1185">Reference proteome</keyword>
<evidence type="ECO:0000256" key="1">
    <source>
        <dbReference type="SAM" id="MobiDB-lite"/>
    </source>
</evidence>
<feature type="compositionally biased region" description="Low complexity" evidence="1">
    <location>
        <begin position="252"/>
        <end position="262"/>
    </location>
</feature>
<dbReference type="RefSeq" id="XP_009496590.1">
    <property type="nucleotide sequence ID" value="XM_009498315.1"/>
</dbReference>
<reference evidence="2" key="1">
    <citation type="submission" date="2013-04" db="EMBL/GenBank/DDBJ databases">
        <title>The Genome Sequence of Fonticula alba ATCC 38817.</title>
        <authorList>
            <consortium name="The Broad Institute Genomics Platform"/>
            <person name="Russ C."/>
            <person name="Cuomo C."/>
            <person name="Burger G."/>
            <person name="Gray M.W."/>
            <person name="Holland P.W.H."/>
            <person name="King N."/>
            <person name="Lang F.B.F."/>
            <person name="Roger A.J."/>
            <person name="Ruiz-Trillo I."/>
            <person name="Brown M."/>
            <person name="Walker B."/>
            <person name="Young S."/>
            <person name="Zeng Q."/>
            <person name="Gargeya S."/>
            <person name="Fitzgerald M."/>
            <person name="Haas B."/>
            <person name="Abouelleil A."/>
            <person name="Allen A.W."/>
            <person name="Alvarado L."/>
            <person name="Arachchi H.M."/>
            <person name="Berlin A.M."/>
            <person name="Chapman S.B."/>
            <person name="Gainer-Dewar J."/>
            <person name="Goldberg J."/>
            <person name="Griggs A."/>
            <person name="Gujja S."/>
            <person name="Hansen M."/>
            <person name="Howarth C."/>
            <person name="Imamovic A."/>
            <person name="Ireland A."/>
            <person name="Larimer J."/>
            <person name="McCowan C."/>
            <person name="Murphy C."/>
            <person name="Pearson M."/>
            <person name="Poon T.W."/>
            <person name="Priest M."/>
            <person name="Roberts A."/>
            <person name="Saif S."/>
            <person name="Shea T."/>
            <person name="Sisk P."/>
            <person name="Sykes S."/>
            <person name="Wortman J."/>
            <person name="Nusbaum C."/>
            <person name="Birren B."/>
        </authorList>
    </citation>
    <scope>NUCLEOTIDE SEQUENCE [LARGE SCALE GENOMIC DNA]</scope>
    <source>
        <strain evidence="2">ATCC 38817</strain>
    </source>
</reference>
<evidence type="ECO:0000313" key="2">
    <source>
        <dbReference type="EMBL" id="KCV69019.1"/>
    </source>
</evidence>
<dbReference type="Proteomes" id="UP000030693">
    <property type="component" value="Unassembled WGS sequence"/>
</dbReference>
<feature type="region of interest" description="Disordered" evidence="1">
    <location>
        <begin position="54"/>
        <end position="76"/>
    </location>
</feature>
<protein>
    <submittedName>
        <fullName evidence="2">Uncharacterized protein</fullName>
    </submittedName>
</protein>
<dbReference type="AlphaFoldDB" id="A0A058Z424"/>
<dbReference type="Pfam" id="PF13092">
    <property type="entry name" value="CENP-L"/>
    <property type="match status" value="1"/>
</dbReference>
<evidence type="ECO:0000313" key="3">
    <source>
        <dbReference type="Proteomes" id="UP000030693"/>
    </source>
</evidence>
<gene>
    <name evidence="2" type="ORF">H696_04439</name>
</gene>
<feature type="compositionally biased region" description="Low complexity" evidence="1">
    <location>
        <begin position="55"/>
        <end position="76"/>
    </location>
</feature>
<dbReference type="GeneID" id="20529164"/>
<name>A0A058Z424_FONAL</name>
<accession>A0A058Z424</accession>
<dbReference type="InterPro" id="IPR025204">
    <property type="entry name" value="CENP-L"/>
</dbReference>